<dbReference type="Proteomes" id="UP001501295">
    <property type="component" value="Unassembled WGS sequence"/>
</dbReference>
<dbReference type="EC" id="2.4.2.28" evidence="3"/>
<feature type="binding site" evidence="3">
    <location>
        <begin position="263"/>
        <end position="265"/>
    </location>
    <ligand>
        <name>substrate</name>
    </ligand>
</feature>
<comment type="catalytic activity">
    <reaction evidence="3">
        <text>S-methyl-5'-thioadenosine + phosphate = 5-(methylsulfanyl)-alpha-D-ribose 1-phosphate + adenine</text>
        <dbReference type="Rhea" id="RHEA:11852"/>
        <dbReference type="ChEBI" id="CHEBI:16708"/>
        <dbReference type="ChEBI" id="CHEBI:17509"/>
        <dbReference type="ChEBI" id="CHEBI:43474"/>
        <dbReference type="ChEBI" id="CHEBI:58533"/>
        <dbReference type="EC" id="2.4.2.28"/>
    </reaction>
</comment>
<evidence type="ECO:0000256" key="1">
    <source>
        <dbReference type="ARBA" id="ARBA00022676"/>
    </source>
</evidence>
<sequence>MRVLDQGSHGDPTLFSLVGQAVSDSLPDMASDPSELSPGSAHEPTGSAPESGGSAPRVDVAVIGGSGLYALFPEGESESFVVDTPYGETSSPVTIGTLGGKRVAFLTRHGADHSVAPHLIGYRANIWALASLGARAIVSSSAVGGVSPDFPPGTLVVTDQFIDRTWGRADTFYDQGSVQHLAAADPFDPQLRGFAIDALTASLDSFSPTGTCVVIQGPRFSTRAESLWFRQAGAHTVNMTMYPEVALAAELNVGTVNLSFVTDSDAGLAPEEGDDVDTVSAELVFERLAAAQPTIVAAIEKIVAALPAGFTPRELIPAAAVAEVLARPVTGAPRPPL</sequence>
<protein>
    <recommendedName>
        <fullName evidence="3">S-methyl-5'-thioadenosine phosphorylase</fullName>
        <ecNumber evidence="3">2.4.2.28</ecNumber>
    </recommendedName>
    <alternativeName>
        <fullName evidence="3">5'-methylthioadenosine phosphorylase</fullName>
        <shortName evidence="3">MTA phosphorylase</shortName>
        <shortName evidence="3">MTAP</shortName>
    </alternativeName>
</protein>
<evidence type="ECO:0000313" key="7">
    <source>
        <dbReference type="Proteomes" id="UP001501295"/>
    </source>
</evidence>
<keyword evidence="7" id="KW-1185">Reference proteome</keyword>
<comment type="caution">
    <text evidence="6">The sequence shown here is derived from an EMBL/GenBank/DDBJ whole genome shotgun (WGS) entry which is preliminary data.</text>
</comment>
<name>A0ABP8VSL0_9MICO</name>
<dbReference type="HAMAP" id="MF_01963">
    <property type="entry name" value="MTAP"/>
    <property type="match status" value="1"/>
</dbReference>
<feature type="binding site" evidence="3">
    <location>
        <begin position="108"/>
        <end position="109"/>
    </location>
    <ligand>
        <name>phosphate</name>
        <dbReference type="ChEBI" id="CHEBI:43474"/>
    </ligand>
</feature>
<dbReference type="EMBL" id="BAABLM010000002">
    <property type="protein sequence ID" value="GAA4671562.1"/>
    <property type="molecule type" value="Genomic_DNA"/>
</dbReference>
<dbReference type="InterPro" id="IPR018099">
    <property type="entry name" value="Purine_phosphorylase-2_CS"/>
</dbReference>
<feature type="binding site" evidence="3">
    <location>
        <begin position="141"/>
        <end position="142"/>
    </location>
    <ligand>
        <name>phosphate</name>
        <dbReference type="ChEBI" id="CHEBI:43474"/>
    </ligand>
</feature>
<dbReference type="InterPro" id="IPR010044">
    <property type="entry name" value="MTAP"/>
</dbReference>
<dbReference type="CDD" id="cd09010">
    <property type="entry name" value="MTAP_SsMTAPII_like_MTIP"/>
    <property type="match status" value="1"/>
</dbReference>
<accession>A0ABP8VSL0</accession>
<gene>
    <name evidence="3" type="primary">mtnP</name>
    <name evidence="6" type="ORF">GCM10025780_14240</name>
</gene>
<feature type="region of interest" description="Disordered" evidence="4">
    <location>
        <begin position="24"/>
        <end position="57"/>
    </location>
</feature>
<keyword evidence="1 3" id="KW-0328">Glycosyltransferase</keyword>
<dbReference type="Gene3D" id="3.40.50.1580">
    <property type="entry name" value="Nucleoside phosphorylase domain"/>
    <property type="match status" value="1"/>
</dbReference>
<keyword evidence="2 3" id="KW-0808">Transferase</keyword>
<feature type="site" description="Important for substrate specificity" evidence="3">
    <location>
        <position position="221"/>
    </location>
</feature>
<comment type="pathway">
    <text evidence="3">Amino-acid biosynthesis; L-methionine biosynthesis via salvage pathway; S-methyl-5-thio-alpha-D-ribose 1-phosphate from S-methyl-5'-thioadenosine (phosphorylase route): step 1/1.</text>
</comment>
<comment type="function">
    <text evidence="3">Catalyzes the reversible phosphorylation of S-methyl-5'-thioadenosine (MTA) to adenine and 5-methylthioribose-1-phosphate. Involved in the breakdown of MTA, a major by-product of polyamine biosynthesis. Responsible for the first step in the methionine salvage pathway after MTA has been generated from S-adenosylmethionine. Has broad substrate specificity with 6-aminopurine nucleosides as preferred substrates.</text>
</comment>
<evidence type="ECO:0000256" key="3">
    <source>
        <dbReference type="HAMAP-Rule" id="MF_01963"/>
    </source>
</evidence>
<reference evidence="7" key="1">
    <citation type="journal article" date="2019" name="Int. J. Syst. Evol. Microbiol.">
        <title>The Global Catalogue of Microorganisms (GCM) 10K type strain sequencing project: providing services to taxonomists for standard genome sequencing and annotation.</title>
        <authorList>
            <consortium name="The Broad Institute Genomics Platform"/>
            <consortium name="The Broad Institute Genome Sequencing Center for Infectious Disease"/>
            <person name="Wu L."/>
            <person name="Ma J."/>
        </authorList>
    </citation>
    <scope>NUCLEOTIDE SEQUENCE [LARGE SCALE GENOMIC DNA]</scope>
    <source>
        <strain evidence="7">JCM 18956</strain>
    </source>
</reference>
<dbReference type="PANTHER" id="PTHR42679">
    <property type="entry name" value="S-METHYL-5'-THIOADENOSINE PHOSPHORYLASE"/>
    <property type="match status" value="1"/>
</dbReference>
<feature type="binding site" evidence="3">
    <location>
        <position position="239"/>
    </location>
    <ligand>
        <name>substrate</name>
    </ligand>
</feature>
<evidence type="ECO:0000313" key="6">
    <source>
        <dbReference type="EMBL" id="GAA4671562.1"/>
    </source>
</evidence>
<dbReference type="InterPro" id="IPR000845">
    <property type="entry name" value="Nucleoside_phosphorylase_d"/>
</dbReference>
<keyword evidence="3" id="KW-0660">Purine salvage</keyword>
<dbReference type="Pfam" id="PF01048">
    <property type="entry name" value="PNP_UDP_1"/>
    <property type="match status" value="1"/>
</dbReference>
<feature type="binding site" evidence="3">
    <location>
        <position position="240"/>
    </location>
    <ligand>
        <name>phosphate</name>
        <dbReference type="ChEBI" id="CHEBI:43474"/>
    </ligand>
</feature>
<evidence type="ECO:0000256" key="2">
    <source>
        <dbReference type="ARBA" id="ARBA00022679"/>
    </source>
</evidence>
<evidence type="ECO:0000259" key="5">
    <source>
        <dbReference type="Pfam" id="PF01048"/>
    </source>
</evidence>
<organism evidence="6 7">
    <name type="scientific">Frondihabitans cladoniiphilus</name>
    <dbReference type="NCBI Taxonomy" id="715785"/>
    <lineage>
        <taxon>Bacteria</taxon>
        <taxon>Bacillati</taxon>
        <taxon>Actinomycetota</taxon>
        <taxon>Actinomycetes</taxon>
        <taxon>Micrococcales</taxon>
        <taxon>Microbacteriaceae</taxon>
        <taxon>Frondihabitans</taxon>
    </lineage>
</organism>
<comment type="similarity">
    <text evidence="3">Belongs to the PNP/MTAP phosphorylase family. MTAP subfamily.</text>
</comment>
<dbReference type="PANTHER" id="PTHR42679:SF2">
    <property type="entry name" value="S-METHYL-5'-THIOADENOSINE PHOSPHORYLASE"/>
    <property type="match status" value="1"/>
</dbReference>
<proteinExistence type="inferred from homology"/>
<feature type="binding site" evidence="3">
    <location>
        <position position="66"/>
    </location>
    <ligand>
        <name>phosphate</name>
        <dbReference type="ChEBI" id="CHEBI:43474"/>
    </ligand>
</feature>
<feature type="domain" description="Nucleoside phosphorylase" evidence="5">
    <location>
        <begin position="60"/>
        <end position="279"/>
    </location>
</feature>
<comment type="subunit">
    <text evidence="3">Homohexamer. Dimer of a homotrimer.</text>
</comment>
<dbReference type="InterPro" id="IPR035994">
    <property type="entry name" value="Nucleoside_phosphorylase_sf"/>
</dbReference>
<dbReference type="PROSITE" id="PS01240">
    <property type="entry name" value="PNP_MTAP_2"/>
    <property type="match status" value="1"/>
</dbReference>
<dbReference type="SUPFAM" id="SSF53167">
    <property type="entry name" value="Purine and uridine phosphorylases"/>
    <property type="match status" value="1"/>
</dbReference>
<evidence type="ECO:0000256" key="4">
    <source>
        <dbReference type="SAM" id="MobiDB-lite"/>
    </source>
</evidence>
<feature type="site" description="Important for substrate specificity" evidence="3">
    <location>
        <position position="281"/>
    </location>
</feature>